<proteinExistence type="predicted"/>
<dbReference type="AlphaFoldDB" id="A0A0N4XUL2"/>
<evidence type="ECO:0000313" key="3">
    <source>
        <dbReference type="WBParaSite" id="NBR_0000640801-mRNA-1"/>
    </source>
</evidence>
<reference evidence="1 2" key="2">
    <citation type="submission" date="2018-11" db="EMBL/GenBank/DDBJ databases">
        <authorList>
            <consortium name="Pathogen Informatics"/>
        </authorList>
    </citation>
    <scope>NUCLEOTIDE SEQUENCE [LARGE SCALE GENOMIC DNA]</scope>
</reference>
<name>A0A0N4XUL2_NIPBR</name>
<gene>
    <name evidence="1" type="ORF">NBR_LOCUS6409</name>
</gene>
<accession>A0A0N4XUL2</accession>
<dbReference type="EMBL" id="UYSL01019799">
    <property type="protein sequence ID" value="VDL69998.1"/>
    <property type="molecule type" value="Genomic_DNA"/>
</dbReference>
<reference evidence="3" key="1">
    <citation type="submission" date="2017-02" db="UniProtKB">
        <authorList>
            <consortium name="WormBaseParasite"/>
        </authorList>
    </citation>
    <scope>IDENTIFICATION</scope>
</reference>
<evidence type="ECO:0000313" key="2">
    <source>
        <dbReference type="Proteomes" id="UP000271162"/>
    </source>
</evidence>
<organism evidence="3">
    <name type="scientific">Nippostrongylus brasiliensis</name>
    <name type="common">Rat hookworm</name>
    <dbReference type="NCBI Taxonomy" id="27835"/>
    <lineage>
        <taxon>Eukaryota</taxon>
        <taxon>Metazoa</taxon>
        <taxon>Ecdysozoa</taxon>
        <taxon>Nematoda</taxon>
        <taxon>Chromadorea</taxon>
        <taxon>Rhabditida</taxon>
        <taxon>Rhabditina</taxon>
        <taxon>Rhabditomorpha</taxon>
        <taxon>Strongyloidea</taxon>
        <taxon>Heligmosomidae</taxon>
        <taxon>Nippostrongylus</taxon>
    </lineage>
</organism>
<protein>
    <submittedName>
        <fullName evidence="3">Secreted protein</fullName>
    </submittedName>
</protein>
<dbReference type="WBParaSite" id="NBR_0000640801-mRNA-1">
    <property type="protein sequence ID" value="NBR_0000640801-mRNA-1"/>
    <property type="gene ID" value="NBR_0000640801"/>
</dbReference>
<dbReference type="Proteomes" id="UP000271162">
    <property type="component" value="Unassembled WGS sequence"/>
</dbReference>
<sequence length="84" mass="9389">MDNLLSWSTILPRWLQTTNFTVASGYIAVMARLNFSEAPTRLNSSACRVSVKLGDLLSHDHKMVRVCLPRGLDLVPLEPHTTKP</sequence>
<evidence type="ECO:0000313" key="1">
    <source>
        <dbReference type="EMBL" id="VDL69998.1"/>
    </source>
</evidence>
<keyword evidence="2" id="KW-1185">Reference proteome</keyword>